<protein>
    <submittedName>
        <fullName evidence="4">AcrR family transcriptional regulator</fullName>
    </submittedName>
</protein>
<dbReference type="Gene3D" id="1.10.357.10">
    <property type="entry name" value="Tetracycline Repressor, domain 2"/>
    <property type="match status" value="1"/>
</dbReference>
<organism evidence="4 5">
    <name type="scientific">Jiangella mangrovi</name>
    <dbReference type="NCBI Taxonomy" id="1524084"/>
    <lineage>
        <taxon>Bacteria</taxon>
        <taxon>Bacillati</taxon>
        <taxon>Actinomycetota</taxon>
        <taxon>Actinomycetes</taxon>
        <taxon>Jiangellales</taxon>
        <taxon>Jiangellaceae</taxon>
        <taxon>Jiangella</taxon>
    </lineage>
</organism>
<comment type="caution">
    <text evidence="4">The sequence shown here is derived from an EMBL/GenBank/DDBJ whole genome shotgun (WGS) entry which is preliminary data.</text>
</comment>
<evidence type="ECO:0000313" key="4">
    <source>
        <dbReference type="EMBL" id="MBB5789103.1"/>
    </source>
</evidence>
<evidence type="ECO:0000313" key="5">
    <source>
        <dbReference type="Proteomes" id="UP000542813"/>
    </source>
</evidence>
<dbReference type="InterPro" id="IPR009057">
    <property type="entry name" value="Homeodomain-like_sf"/>
</dbReference>
<dbReference type="Pfam" id="PF00440">
    <property type="entry name" value="TetR_N"/>
    <property type="match status" value="1"/>
</dbReference>
<keyword evidence="1 2" id="KW-0238">DNA-binding</keyword>
<evidence type="ECO:0000259" key="3">
    <source>
        <dbReference type="PROSITE" id="PS50977"/>
    </source>
</evidence>
<dbReference type="Proteomes" id="UP000542813">
    <property type="component" value="Unassembled WGS sequence"/>
</dbReference>
<proteinExistence type="predicted"/>
<dbReference type="PANTHER" id="PTHR30055:SF178">
    <property type="entry name" value="POSSIBLE TRANSCRIPTIONAL REGULATORY PROTEIN"/>
    <property type="match status" value="1"/>
</dbReference>
<dbReference type="InterPro" id="IPR050109">
    <property type="entry name" value="HTH-type_TetR-like_transc_reg"/>
</dbReference>
<dbReference type="InterPro" id="IPR001647">
    <property type="entry name" value="HTH_TetR"/>
</dbReference>
<dbReference type="GO" id="GO:0000976">
    <property type="term" value="F:transcription cis-regulatory region binding"/>
    <property type="evidence" value="ECO:0007669"/>
    <property type="project" value="TreeGrafter"/>
</dbReference>
<reference evidence="4 5" key="1">
    <citation type="submission" date="2020-08" db="EMBL/GenBank/DDBJ databases">
        <title>Sequencing the genomes of 1000 actinobacteria strains.</title>
        <authorList>
            <person name="Klenk H.-P."/>
        </authorList>
    </citation>
    <scope>NUCLEOTIDE SEQUENCE [LARGE SCALE GENOMIC DNA]</scope>
    <source>
        <strain evidence="4 5">DSM 102122</strain>
    </source>
</reference>
<dbReference type="SUPFAM" id="SSF46689">
    <property type="entry name" value="Homeodomain-like"/>
    <property type="match status" value="1"/>
</dbReference>
<accession>A0A7W9LMB9</accession>
<keyword evidence="5" id="KW-1185">Reference proteome</keyword>
<gene>
    <name evidence="4" type="ORF">HD601_003678</name>
</gene>
<dbReference type="Pfam" id="PF17929">
    <property type="entry name" value="TetR_C_34"/>
    <property type="match status" value="1"/>
</dbReference>
<dbReference type="PRINTS" id="PR00455">
    <property type="entry name" value="HTHTETR"/>
</dbReference>
<dbReference type="EMBL" id="JACHMM010000001">
    <property type="protein sequence ID" value="MBB5789103.1"/>
    <property type="molecule type" value="Genomic_DNA"/>
</dbReference>
<evidence type="ECO:0000256" key="2">
    <source>
        <dbReference type="PROSITE-ProRule" id="PRU00335"/>
    </source>
</evidence>
<evidence type="ECO:0000256" key="1">
    <source>
        <dbReference type="ARBA" id="ARBA00023125"/>
    </source>
</evidence>
<feature type="DNA-binding region" description="H-T-H motif" evidence="2">
    <location>
        <begin position="36"/>
        <end position="55"/>
    </location>
</feature>
<dbReference type="PANTHER" id="PTHR30055">
    <property type="entry name" value="HTH-TYPE TRANSCRIPTIONAL REGULATOR RUTR"/>
    <property type="match status" value="1"/>
</dbReference>
<dbReference type="InterPro" id="IPR041483">
    <property type="entry name" value="TetR_C_34"/>
</dbReference>
<dbReference type="PROSITE" id="PS50977">
    <property type="entry name" value="HTH_TETR_2"/>
    <property type="match status" value="1"/>
</dbReference>
<name>A0A7W9LMB9_9ACTN</name>
<dbReference type="RefSeq" id="WP_184824249.1">
    <property type="nucleotide sequence ID" value="NZ_JACHMM010000001.1"/>
</dbReference>
<feature type="domain" description="HTH tetR-type" evidence="3">
    <location>
        <begin position="13"/>
        <end position="73"/>
    </location>
</feature>
<dbReference type="AlphaFoldDB" id="A0A7W9LMB9"/>
<dbReference type="GO" id="GO:0003700">
    <property type="term" value="F:DNA-binding transcription factor activity"/>
    <property type="evidence" value="ECO:0007669"/>
    <property type="project" value="TreeGrafter"/>
</dbReference>
<sequence length="221" mass="24205">MGFERARRPEHKAIRRAQILDATHELIAEQGVRGLTLATIGERVGLAASTVARQFHSRDDLFVTLTEREWGRFDELVRRGLGERPEDIAGAFVRALVGLPVLCELGAYMPAAQQFELADEVVRSYRRTTLAHVRGLAEAVHAADRRISVERGRGLVATAVVMAAGTWTSSNPGRARDPFHANSPDLDDEPFDFEVLLRSVLEAVVAGFRQRPPAESGATAG</sequence>